<evidence type="ECO:0000313" key="2">
    <source>
        <dbReference type="Proteomes" id="UP001242368"/>
    </source>
</evidence>
<gene>
    <name evidence="1" type="ORF">QW060_12390</name>
</gene>
<proteinExistence type="predicted"/>
<protein>
    <submittedName>
        <fullName evidence="1">Uncharacterized protein</fullName>
    </submittedName>
</protein>
<name>A0ABT8CWG4_9FLAO</name>
<sequence>MTTSSVIRTTVFVYITAGVVRSLKPPITIPTKTYSEGIQKTVPTSKTEKKLSRERITTFWNTNIPIQKLPPYDQEKWPISL</sequence>
<comment type="caution">
    <text evidence="1">The sequence shown here is derived from an EMBL/GenBank/DDBJ whole genome shotgun (WGS) entry which is preliminary data.</text>
</comment>
<keyword evidence="2" id="KW-1185">Reference proteome</keyword>
<organism evidence="1 2">
    <name type="scientific">Paenimyroides ceti</name>
    <dbReference type="NCBI Taxonomy" id="395087"/>
    <lineage>
        <taxon>Bacteria</taxon>
        <taxon>Pseudomonadati</taxon>
        <taxon>Bacteroidota</taxon>
        <taxon>Flavobacteriia</taxon>
        <taxon>Flavobacteriales</taxon>
        <taxon>Flavobacteriaceae</taxon>
        <taxon>Paenimyroides</taxon>
    </lineage>
</organism>
<evidence type="ECO:0000313" key="1">
    <source>
        <dbReference type="EMBL" id="MDN3707907.1"/>
    </source>
</evidence>
<dbReference type="EMBL" id="JAUFQU010000001">
    <property type="protein sequence ID" value="MDN3707907.1"/>
    <property type="molecule type" value="Genomic_DNA"/>
</dbReference>
<reference evidence="2" key="1">
    <citation type="journal article" date="2019" name="Int. J. Syst. Evol. Microbiol.">
        <title>The Global Catalogue of Microorganisms (GCM) 10K type strain sequencing project: providing services to taxonomists for standard genome sequencing and annotation.</title>
        <authorList>
            <consortium name="The Broad Institute Genomics Platform"/>
            <consortium name="The Broad Institute Genome Sequencing Center for Infectious Disease"/>
            <person name="Wu L."/>
            <person name="Ma J."/>
        </authorList>
    </citation>
    <scope>NUCLEOTIDE SEQUENCE [LARGE SCALE GENOMIC DNA]</scope>
    <source>
        <strain evidence="2">CECT 7184</strain>
    </source>
</reference>
<dbReference type="Proteomes" id="UP001242368">
    <property type="component" value="Unassembled WGS sequence"/>
</dbReference>
<accession>A0ABT8CWG4</accession>